<keyword evidence="1" id="KW-1133">Transmembrane helix</keyword>
<reference evidence="2 3" key="3">
    <citation type="journal article" date="2011" name="J. Bacteriol.">
        <title>Genome sequences of Mycoplasma alligatoris A21JP2T and Mycoplasma crocodyli MP145T.</title>
        <authorList>
            <person name="Brown D.R."/>
            <person name="Farmerie W.G."/>
            <person name="May M."/>
            <person name="Benders G.A."/>
            <person name="Durkin A.S."/>
            <person name="Hlavinka K."/>
            <person name="Hostetler J."/>
            <person name="Jackson J."/>
            <person name="Johnson J."/>
            <person name="Miller R.H."/>
            <person name="Paralanov V."/>
            <person name="Radune D."/>
            <person name="Szczypinski B."/>
            <person name="Glass J.I."/>
        </authorList>
    </citation>
    <scope>NUCLEOTIDE SEQUENCE [LARGE SCALE GENOMIC DNA]</scope>
    <source>
        <strain evidence="3">ATCC 51981 / MP145</strain>
    </source>
</reference>
<dbReference type="EMBL" id="CP001991">
    <property type="protein sequence ID" value="ADE19452.1"/>
    <property type="molecule type" value="Genomic_DNA"/>
</dbReference>
<dbReference type="HOGENOM" id="CLU_105038_0_0_14"/>
<feature type="transmembrane region" description="Helical" evidence="1">
    <location>
        <begin position="6"/>
        <end position="30"/>
    </location>
</feature>
<evidence type="ECO:0000313" key="3">
    <source>
        <dbReference type="Proteomes" id="UP000001845"/>
    </source>
</evidence>
<gene>
    <name evidence="2" type="ordered locus">MCRO_0219</name>
</gene>
<keyword evidence="1" id="KW-0472">Membrane</keyword>
<dbReference type="RefSeq" id="WP_013054229.1">
    <property type="nucleotide sequence ID" value="NC_014014.1"/>
</dbReference>
<keyword evidence="3" id="KW-1185">Reference proteome</keyword>
<dbReference type="eggNOG" id="ENOG5031YNN">
    <property type="taxonomic scope" value="Bacteria"/>
</dbReference>
<proteinExistence type="predicted"/>
<organism evidence="2 3">
    <name type="scientific">Mycoplasma crocodyli (strain ATCC 51981 / MP145)</name>
    <dbReference type="NCBI Taxonomy" id="512564"/>
    <lineage>
        <taxon>Bacteria</taxon>
        <taxon>Bacillati</taxon>
        <taxon>Mycoplasmatota</taxon>
        <taxon>Mollicutes</taxon>
        <taxon>Mycoplasmataceae</taxon>
        <taxon>Mycoplasma</taxon>
    </lineage>
</organism>
<protein>
    <submittedName>
        <fullName evidence="2">Uncharacterized protein</fullName>
    </submittedName>
</protein>
<dbReference type="KEGG" id="mcd:MCRO_0219"/>
<dbReference type="NCBIfam" id="NF045844">
    <property type="entry name" value="BC85_0335_fam"/>
    <property type="match status" value="1"/>
</dbReference>
<reference key="2">
    <citation type="submission" date="2010-03" db="EMBL/GenBank/DDBJ databases">
        <authorList>
            <person name="Ma Z."/>
            <person name="Wang X."/>
            <person name="Liu H."/>
        </authorList>
    </citation>
    <scope>NUCLEOTIDE SEQUENCE</scope>
    <source>
        <strain>MP145</strain>
    </source>
</reference>
<dbReference type="Proteomes" id="UP000001845">
    <property type="component" value="Chromosome"/>
</dbReference>
<evidence type="ECO:0000313" key="2">
    <source>
        <dbReference type="EMBL" id="ADE19452.1"/>
    </source>
</evidence>
<name>D5E530_MYCCM</name>
<evidence type="ECO:0000256" key="1">
    <source>
        <dbReference type="SAM" id="Phobius"/>
    </source>
</evidence>
<dbReference type="OrthoDB" id="398649at2"/>
<accession>D5E530</accession>
<dbReference type="STRING" id="512564.MCRO_0219"/>
<dbReference type="AlphaFoldDB" id="D5E530"/>
<sequence length="217" mass="25402">MSGIRLGLTISVVIVVVIAVVSVIGLRIAIARLRKKELKKDYQSMIKDLDNVREDAETLPFVLKDFYKSKTQDYDIESFINTIYKNNYKDVLVDYYNDNFVLAAIQEKCKISCFFDVNNFDIVSWNNAFEKFPTHINFTPKQYNNEELDLAIIKSKDLSNKEIFDTYFIKIKEKGMLIIDQKNQSKIDLMTIIKHLENNNIKHEVSFVKSKFLYIVK</sequence>
<keyword evidence="1" id="KW-0812">Transmembrane</keyword>
<reference evidence="3" key="1">
    <citation type="submission" date="2010-03" db="EMBL/GenBank/DDBJ databases">
        <title>The complete genome of Mycoplasma crocodyli MP145.</title>
        <authorList>
            <person name="Glass J.I."/>
            <person name="Durkin A.S."/>
            <person name="Hostetler J."/>
            <person name="Jackson J."/>
            <person name="Johnson J."/>
            <person name="May M.A."/>
            <person name="Paralanov V."/>
            <person name="Radune D."/>
            <person name="Szczypinski B."/>
            <person name="Brown D.R."/>
        </authorList>
    </citation>
    <scope>NUCLEOTIDE SEQUENCE [LARGE SCALE GENOMIC DNA]</scope>
    <source>
        <strain evidence="3">ATCC 51981 / MP145</strain>
    </source>
</reference>